<dbReference type="Proteomes" id="UP000006038">
    <property type="component" value="Chromosome 3"/>
</dbReference>
<proteinExistence type="predicted"/>
<name>J3LS95_ORYBR</name>
<protein>
    <submittedName>
        <fullName evidence="1">Uncharacterized protein</fullName>
    </submittedName>
</protein>
<dbReference type="Gramene" id="OB03G39210.1">
    <property type="protein sequence ID" value="OB03G39210.1"/>
    <property type="gene ID" value="OB03G39210"/>
</dbReference>
<sequence>MEAVRPRSIGARGLRFFPPLCLGRRGAAPVHLARRRPPTRRPYPRHRPATPAHVAFVLRDRFSTCPGTRIYQCCSNINMSHNDSKRALVPMEVDPVMNTHVSQVHQVRKDGGPDFSIKATTVAFSAGAHYRLPSESSVCKYVQSYSSWLYERTEGALHEEQKTQFF</sequence>
<dbReference type="EnsemblPlants" id="OB03G39210.1">
    <property type="protein sequence ID" value="OB03G39210.1"/>
    <property type="gene ID" value="OB03G39210"/>
</dbReference>
<reference evidence="1" key="2">
    <citation type="submission" date="2013-04" db="UniProtKB">
        <authorList>
            <consortium name="EnsemblPlants"/>
        </authorList>
    </citation>
    <scope>IDENTIFICATION</scope>
</reference>
<evidence type="ECO:0000313" key="2">
    <source>
        <dbReference type="Proteomes" id="UP000006038"/>
    </source>
</evidence>
<evidence type="ECO:0000313" key="1">
    <source>
        <dbReference type="EnsemblPlants" id="OB03G39210.1"/>
    </source>
</evidence>
<dbReference type="AlphaFoldDB" id="J3LS95"/>
<accession>J3LS95</accession>
<keyword evidence="2" id="KW-1185">Reference proteome</keyword>
<reference evidence="1" key="1">
    <citation type="journal article" date="2013" name="Nat. Commun.">
        <title>Whole-genome sequencing of Oryza brachyantha reveals mechanisms underlying Oryza genome evolution.</title>
        <authorList>
            <person name="Chen J."/>
            <person name="Huang Q."/>
            <person name="Gao D."/>
            <person name="Wang J."/>
            <person name="Lang Y."/>
            <person name="Liu T."/>
            <person name="Li B."/>
            <person name="Bai Z."/>
            <person name="Luis Goicoechea J."/>
            <person name="Liang C."/>
            <person name="Chen C."/>
            <person name="Zhang W."/>
            <person name="Sun S."/>
            <person name="Liao Y."/>
            <person name="Zhang X."/>
            <person name="Yang L."/>
            <person name="Song C."/>
            <person name="Wang M."/>
            <person name="Shi J."/>
            <person name="Liu G."/>
            <person name="Liu J."/>
            <person name="Zhou H."/>
            <person name="Zhou W."/>
            <person name="Yu Q."/>
            <person name="An N."/>
            <person name="Chen Y."/>
            <person name="Cai Q."/>
            <person name="Wang B."/>
            <person name="Liu B."/>
            <person name="Min J."/>
            <person name="Huang Y."/>
            <person name="Wu H."/>
            <person name="Li Z."/>
            <person name="Zhang Y."/>
            <person name="Yin Y."/>
            <person name="Song W."/>
            <person name="Jiang J."/>
            <person name="Jackson S.A."/>
            <person name="Wing R.A."/>
            <person name="Wang J."/>
            <person name="Chen M."/>
        </authorList>
    </citation>
    <scope>NUCLEOTIDE SEQUENCE [LARGE SCALE GENOMIC DNA]</scope>
    <source>
        <strain evidence="1">cv. IRGC 101232</strain>
    </source>
</reference>
<organism evidence="1">
    <name type="scientific">Oryza brachyantha</name>
    <name type="common">malo sina</name>
    <dbReference type="NCBI Taxonomy" id="4533"/>
    <lineage>
        <taxon>Eukaryota</taxon>
        <taxon>Viridiplantae</taxon>
        <taxon>Streptophyta</taxon>
        <taxon>Embryophyta</taxon>
        <taxon>Tracheophyta</taxon>
        <taxon>Spermatophyta</taxon>
        <taxon>Magnoliopsida</taxon>
        <taxon>Liliopsida</taxon>
        <taxon>Poales</taxon>
        <taxon>Poaceae</taxon>
        <taxon>BOP clade</taxon>
        <taxon>Oryzoideae</taxon>
        <taxon>Oryzeae</taxon>
        <taxon>Oryzinae</taxon>
        <taxon>Oryza</taxon>
    </lineage>
</organism>
<dbReference type="HOGENOM" id="CLU_1605243_0_0_1"/>